<dbReference type="PANTHER" id="PTHR34835:SF90">
    <property type="entry name" value="AMINOTRANSFERASE-LIKE PLANT MOBILE DOMAIN-CONTAINING PROTEIN"/>
    <property type="match status" value="1"/>
</dbReference>
<dbReference type="AlphaFoldDB" id="A0A803MB45"/>
<dbReference type="Proteomes" id="UP000596660">
    <property type="component" value="Unplaced"/>
</dbReference>
<proteinExistence type="predicted"/>
<dbReference type="PANTHER" id="PTHR34835">
    <property type="entry name" value="OS07G0283600 PROTEIN-RELATED"/>
    <property type="match status" value="1"/>
</dbReference>
<accession>A0A803MB45</accession>
<reference evidence="1" key="2">
    <citation type="submission" date="2021-03" db="UniProtKB">
        <authorList>
            <consortium name="EnsemblPlants"/>
        </authorList>
    </citation>
    <scope>IDENTIFICATION</scope>
</reference>
<name>A0A803MB45_CHEQI</name>
<evidence type="ECO:0000313" key="2">
    <source>
        <dbReference type="Proteomes" id="UP000596660"/>
    </source>
</evidence>
<sequence>MDSSGNAPRPAKKSLVNFMERIEKKAGQITVPPPSNEQIHNGESPPKKFITRVIKDLPYQHKEAIKNLGFGGLLHLSLDAHKGSFCAELVSRFDQNRSSLVLSKGNEIPILSEDVHLVYGLAIGGVPITEPKSNDSDEECKLYLQQWRNQFGLNTGTTINCCVKSTANKSVNFKFLYS</sequence>
<protein>
    <submittedName>
        <fullName evidence="1">Uncharacterized protein</fullName>
    </submittedName>
</protein>
<reference evidence="1" key="1">
    <citation type="journal article" date="2017" name="Nature">
        <title>The genome of Chenopodium quinoa.</title>
        <authorList>
            <person name="Jarvis D.E."/>
            <person name="Ho Y.S."/>
            <person name="Lightfoot D.J."/>
            <person name="Schmoeckel S.M."/>
            <person name="Li B."/>
            <person name="Borm T.J.A."/>
            <person name="Ohyanagi H."/>
            <person name="Mineta K."/>
            <person name="Michell C.T."/>
            <person name="Saber N."/>
            <person name="Kharbatia N.M."/>
            <person name="Rupper R.R."/>
            <person name="Sharp A.R."/>
            <person name="Dally N."/>
            <person name="Boughton B.A."/>
            <person name="Woo Y.H."/>
            <person name="Gao G."/>
            <person name="Schijlen E.G.W.M."/>
            <person name="Guo X."/>
            <person name="Momin A.A."/>
            <person name="Negrao S."/>
            <person name="Al-Babili S."/>
            <person name="Gehring C."/>
            <person name="Roessner U."/>
            <person name="Jung C."/>
            <person name="Murphy K."/>
            <person name="Arold S.T."/>
            <person name="Gojobori T."/>
            <person name="van der Linden C.G."/>
            <person name="van Loo E.N."/>
            <person name="Jellen E.N."/>
            <person name="Maughan P.J."/>
            <person name="Tester M."/>
        </authorList>
    </citation>
    <scope>NUCLEOTIDE SEQUENCE [LARGE SCALE GENOMIC DNA]</scope>
    <source>
        <strain evidence="1">cv. PI 614886</strain>
    </source>
</reference>
<evidence type="ECO:0000313" key="1">
    <source>
        <dbReference type="EnsemblPlants" id="AUR62026312-RA:cds"/>
    </source>
</evidence>
<organism evidence="1 2">
    <name type="scientific">Chenopodium quinoa</name>
    <name type="common">Quinoa</name>
    <dbReference type="NCBI Taxonomy" id="63459"/>
    <lineage>
        <taxon>Eukaryota</taxon>
        <taxon>Viridiplantae</taxon>
        <taxon>Streptophyta</taxon>
        <taxon>Embryophyta</taxon>
        <taxon>Tracheophyta</taxon>
        <taxon>Spermatophyta</taxon>
        <taxon>Magnoliopsida</taxon>
        <taxon>eudicotyledons</taxon>
        <taxon>Gunneridae</taxon>
        <taxon>Pentapetalae</taxon>
        <taxon>Caryophyllales</taxon>
        <taxon>Chenopodiaceae</taxon>
        <taxon>Chenopodioideae</taxon>
        <taxon>Atripliceae</taxon>
        <taxon>Chenopodium</taxon>
    </lineage>
</organism>
<dbReference type="EnsemblPlants" id="AUR62026312-RA">
    <property type="protein sequence ID" value="AUR62026312-RA:cds"/>
    <property type="gene ID" value="AUR62026312"/>
</dbReference>
<dbReference type="Gramene" id="AUR62026312-RA">
    <property type="protein sequence ID" value="AUR62026312-RA:cds"/>
    <property type="gene ID" value="AUR62026312"/>
</dbReference>
<keyword evidence="2" id="KW-1185">Reference proteome</keyword>